<dbReference type="PANTHER" id="PTHR43471">
    <property type="entry name" value="ABC TRANSPORTER PERMEASE"/>
    <property type="match status" value="1"/>
</dbReference>
<dbReference type="EMBL" id="JBAWKS010000002">
    <property type="protein sequence ID" value="MEI4551572.1"/>
    <property type="molecule type" value="Genomic_DNA"/>
</dbReference>
<dbReference type="PANTHER" id="PTHR43471:SF1">
    <property type="entry name" value="ABC TRANSPORTER PERMEASE PROTEIN NOSY-RELATED"/>
    <property type="match status" value="1"/>
</dbReference>
<name>A0ABU8EX69_9GAMM</name>
<evidence type="ECO:0000313" key="2">
    <source>
        <dbReference type="EMBL" id="MEI4551572.1"/>
    </source>
</evidence>
<keyword evidence="1" id="KW-1133">Transmembrane helix</keyword>
<feature type="transmembrane region" description="Helical" evidence="1">
    <location>
        <begin position="123"/>
        <end position="148"/>
    </location>
</feature>
<comment type="caution">
    <text evidence="2">The sequence shown here is derived from an EMBL/GenBank/DDBJ whole genome shotgun (WGS) entry which is preliminary data.</text>
</comment>
<keyword evidence="1" id="KW-0812">Transmembrane</keyword>
<accession>A0ABU8EX69</accession>
<feature type="transmembrane region" description="Helical" evidence="1">
    <location>
        <begin position="175"/>
        <end position="199"/>
    </location>
</feature>
<organism evidence="2 3">
    <name type="scientific">Pseudoalteromonas spongiae</name>
    <dbReference type="NCBI Taxonomy" id="298657"/>
    <lineage>
        <taxon>Bacteria</taxon>
        <taxon>Pseudomonadati</taxon>
        <taxon>Pseudomonadota</taxon>
        <taxon>Gammaproteobacteria</taxon>
        <taxon>Alteromonadales</taxon>
        <taxon>Pseudoalteromonadaceae</taxon>
        <taxon>Pseudoalteromonas</taxon>
    </lineage>
</organism>
<protein>
    <submittedName>
        <fullName evidence="2">DUF3526 domain-containing protein</fullName>
    </submittedName>
</protein>
<dbReference type="Pfam" id="PF12040">
    <property type="entry name" value="DUF3526"/>
    <property type="match status" value="1"/>
</dbReference>
<dbReference type="Pfam" id="PF12679">
    <property type="entry name" value="ABC2_membrane_2"/>
    <property type="match status" value="1"/>
</dbReference>
<dbReference type="Proteomes" id="UP001382455">
    <property type="component" value="Unassembled WGS sequence"/>
</dbReference>
<evidence type="ECO:0000313" key="3">
    <source>
        <dbReference type="Proteomes" id="UP001382455"/>
    </source>
</evidence>
<evidence type="ECO:0000256" key="1">
    <source>
        <dbReference type="SAM" id="Phobius"/>
    </source>
</evidence>
<dbReference type="InterPro" id="IPR021913">
    <property type="entry name" value="DUF3526"/>
</dbReference>
<sequence length="466" mass="52885">MLTTIVKQEWRRLRRHRLAQAVLTLVVVLVSVIVLSHWQLQQNAIDAQKTWQQTADEFWQAQPERHPHRVAHYGHVVFREHSPLSFLDVGVAPFNGNFLFLEAHKQNASAIKSYPVNASSLAIGFPSVATFFWFVWPLVLIILAYGAISDEKQMNRYTWLLSLGLTKRILMSAKAVFYIVLSTIIVAFIACVAALFIALTAHVSAQHWFSFAAMMASFWLYSIMWVLIIVTVSAVAKNNLQSLLSSLAVWLFICMLVPKMAAPIGQSLAPVPEHANFVSQLKKDVKAVGDSHNPNDPYFNSFKQSVLDQYGVETIEELPVNYNGLIMAEGERITSDIYQRHLHTLEQTFAEHERTHQWLSWLSPTLVLSKVSVLLSGNDRASIDEFAKQAEAYRLSLIQALNKVHTEQIDHHNDRAQKISGDVWRDMALFEFDMKPAQLPLKNLLPFLVWLVLIAGLFYRVGAKQS</sequence>
<gene>
    <name evidence="2" type="ORF">WAE96_17990</name>
</gene>
<feature type="transmembrane region" description="Helical" evidence="1">
    <location>
        <begin position="211"/>
        <end position="236"/>
    </location>
</feature>
<feature type="transmembrane region" description="Helical" evidence="1">
    <location>
        <begin position="444"/>
        <end position="462"/>
    </location>
</feature>
<dbReference type="RefSeq" id="WP_336436534.1">
    <property type="nucleotide sequence ID" value="NZ_JBAWKS010000002.1"/>
</dbReference>
<keyword evidence="3" id="KW-1185">Reference proteome</keyword>
<proteinExistence type="predicted"/>
<keyword evidence="1" id="KW-0472">Membrane</keyword>
<feature type="transmembrane region" description="Helical" evidence="1">
    <location>
        <begin position="243"/>
        <end position="262"/>
    </location>
</feature>
<feature type="transmembrane region" description="Helical" evidence="1">
    <location>
        <begin position="21"/>
        <end position="40"/>
    </location>
</feature>
<reference evidence="2 3" key="1">
    <citation type="submission" date="2023-12" db="EMBL/GenBank/DDBJ databases">
        <title>Friends and Foes: Symbiotic and Algicidal bacterial influence on Karenia brevis blooms.</title>
        <authorList>
            <person name="Fei C."/>
            <person name="Mohamed A.R."/>
            <person name="Booker A."/>
            <person name="Arshad M."/>
            <person name="Klass S."/>
            <person name="Ahn S."/>
            <person name="Gilbert P.M."/>
            <person name="Heil C.A."/>
            <person name="Martinez J.M."/>
            <person name="Amin S.A."/>
        </authorList>
    </citation>
    <scope>NUCLEOTIDE SEQUENCE [LARGE SCALE GENOMIC DNA]</scope>
    <source>
        <strain evidence="2 3">CE15</strain>
    </source>
</reference>